<dbReference type="STRING" id="151549.A0A4C1VB70"/>
<dbReference type="SUPFAM" id="SSF103473">
    <property type="entry name" value="MFS general substrate transporter"/>
    <property type="match status" value="1"/>
</dbReference>
<feature type="transmembrane region" description="Helical" evidence="8">
    <location>
        <begin position="89"/>
        <end position="107"/>
    </location>
</feature>
<feature type="transmembrane region" description="Helical" evidence="8">
    <location>
        <begin position="300"/>
        <end position="318"/>
    </location>
</feature>
<name>A0A4C1VB70_EUMVA</name>
<feature type="transmembrane region" description="Helical" evidence="8">
    <location>
        <begin position="404"/>
        <end position="425"/>
    </location>
</feature>
<dbReference type="InterPro" id="IPR005829">
    <property type="entry name" value="Sugar_transporter_CS"/>
</dbReference>
<dbReference type="PANTHER" id="PTHR48021">
    <property type="match status" value="1"/>
</dbReference>
<sequence length="540" mass="59942">MSIYGFFYSVSRDKPTCESPKIRWPPPSMGTLNSRGITSALPTSWCFVTASVATNIVGHGAVIGFSAVLIPQLRLPTSHIKVNASSESWIASVIGFALILGNFIITGMTTSWGRKNSHIATTIPILVGWFMILFATDVAGLIAARFMQGISMGMLGPLGSIIVGEMTDPKNRGAFLTSVSLSLTVGVLFTHSVGTVISWQMTALLCSFVSYLSLLMILFTPESPCWLASVGRYEECREVFRYLRGSGEEQENELEKMISAQKLLRKSSVVGMELSFWTKTRRNFRYINCTIRKKEFYKPIIIMFHLYTMFQFAGINVISSYTMDIIEALVGNKDGAKFWMVVLDIQRLILNVVAVFVMKTVNRRTILFSTGGICVSSYLCKAGYVYAKSVNILPPFLDNQIVPLILIFVYMFSLAVGIVSIPFAVSGEIFALEYRGIGGGISVLALSTNFFVAVKCFPVLRAAVGLPLTYCIYASVVSYCLLVLYLTLPETKDKTLQEIEDEFRGIKYNAEHKRSSELLHQHADIQAYREARRCSTPLVS</sequence>
<keyword evidence="4 10" id="KW-0762">Sugar transport</keyword>
<feature type="transmembrane region" description="Helical" evidence="8">
    <location>
        <begin position="175"/>
        <end position="193"/>
    </location>
</feature>
<feature type="transmembrane region" description="Helical" evidence="8">
    <location>
        <begin position="437"/>
        <end position="460"/>
    </location>
</feature>
<accession>A0A4C1VB70</accession>
<dbReference type="InterPro" id="IPR050549">
    <property type="entry name" value="MFS_Trehalose_Transporter"/>
</dbReference>
<keyword evidence="5 8" id="KW-0812">Transmembrane</keyword>
<feature type="transmembrane region" description="Helical" evidence="8">
    <location>
        <begin position="365"/>
        <end position="384"/>
    </location>
</feature>
<comment type="caution">
    <text evidence="10">The sequence shown here is derived from an EMBL/GenBank/DDBJ whole genome shotgun (WGS) entry which is preliminary data.</text>
</comment>
<dbReference type="FunFam" id="1.20.1250.20:FF:000218">
    <property type="entry name" value="facilitated trehalose transporter Tret1"/>
    <property type="match status" value="1"/>
</dbReference>
<dbReference type="Gene3D" id="1.20.1250.20">
    <property type="entry name" value="MFS general substrate transporter like domains"/>
    <property type="match status" value="1"/>
</dbReference>
<dbReference type="Pfam" id="PF00083">
    <property type="entry name" value="Sugar_tr"/>
    <property type="match status" value="1"/>
</dbReference>
<keyword evidence="11" id="KW-1185">Reference proteome</keyword>
<dbReference type="InterPro" id="IPR036259">
    <property type="entry name" value="MFS_trans_sf"/>
</dbReference>
<dbReference type="InterPro" id="IPR020846">
    <property type="entry name" value="MFS_dom"/>
</dbReference>
<evidence type="ECO:0000313" key="11">
    <source>
        <dbReference type="Proteomes" id="UP000299102"/>
    </source>
</evidence>
<dbReference type="EMBL" id="BGZK01000313">
    <property type="protein sequence ID" value="GBP36026.1"/>
    <property type="molecule type" value="Genomic_DNA"/>
</dbReference>
<feature type="transmembrane region" description="Helical" evidence="8">
    <location>
        <begin position="199"/>
        <end position="219"/>
    </location>
</feature>
<dbReference type="PROSITE" id="PS00217">
    <property type="entry name" value="SUGAR_TRANSPORT_2"/>
    <property type="match status" value="1"/>
</dbReference>
<keyword evidence="6 8" id="KW-1133">Transmembrane helix</keyword>
<keyword evidence="3" id="KW-1003">Cell membrane</keyword>
<protein>
    <submittedName>
        <fullName evidence="10">Sugar transporter ERD6-like 14</fullName>
    </submittedName>
</protein>
<comment type="subcellular location">
    <subcellularLocation>
        <location evidence="1">Cell membrane</location>
        <topology evidence="1">Multi-pass membrane protein</topology>
    </subcellularLocation>
</comment>
<keyword evidence="7 8" id="KW-0472">Membrane</keyword>
<reference evidence="10 11" key="1">
    <citation type="journal article" date="2019" name="Commun. Biol.">
        <title>The bagworm genome reveals a unique fibroin gene that provides high tensile strength.</title>
        <authorList>
            <person name="Kono N."/>
            <person name="Nakamura H."/>
            <person name="Ohtoshi R."/>
            <person name="Tomita M."/>
            <person name="Numata K."/>
            <person name="Arakawa K."/>
        </authorList>
    </citation>
    <scope>NUCLEOTIDE SEQUENCE [LARGE SCALE GENOMIC DNA]</scope>
</reference>
<dbReference type="OrthoDB" id="6612291at2759"/>
<evidence type="ECO:0000256" key="7">
    <source>
        <dbReference type="ARBA" id="ARBA00023136"/>
    </source>
</evidence>
<evidence type="ECO:0000256" key="1">
    <source>
        <dbReference type="ARBA" id="ARBA00004651"/>
    </source>
</evidence>
<evidence type="ECO:0000256" key="6">
    <source>
        <dbReference type="ARBA" id="ARBA00022989"/>
    </source>
</evidence>
<feature type="transmembrane region" description="Helical" evidence="8">
    <location>
        <begin position="466"/>
        <end position="488"/>
    </location>
</feature>
<dbReference type="PROSITE" id="PS50850">
    <property type="entry name" value="MFS"/>
    <property type="match status" value="1"/>
</dbReference>
<evidence type="ECO:0000256" key="4">
    <source>
        <dbReference type="ARBA" id="ARBA00022597"/>
    </source>
</evidence>
<evidence type="ECO:0000256" key="3">
    <source>
        <dbReference type="ARBA" id="ARBA00022475"/>
    </source>
</evidence>
<dbReference type="PANTHER" id="PTHR48021:SF68">
    <property type="entry name" value="MAJOR FACILITATOR SUPERFAMILY (MFS) PROFILE DOMAIN-CONTAINING PROTEIN"/>
    <property type="match status" value="1"/>
</dbReference>
<evidence type="ECO:0000256" key="5">
    <source>
        <dbReference type="ARBA" id="ARBA00022692"/>
    </source>
</evidence>
<keyword evidence="2" id="KW-0813">Transport</keyword>
<evidence type="ECO:0000256" key="8">
    <source>
        <dbReference type="SAM" id="Phobius"/>
    </source>
</evidence>
<proteinExistence type="predicted"/>
<gene>
    <name evidence="10" type="ORF">EVAR_29156_1</name>
</gene>
<dbReference type="GO" id="GO:0022857">
    <property type="term" value="F:transmembrane transporter activity"/>
    <property type="evidence" value="ECO:0007669"/>
    <property type="project" value="InterPro"/>
</dbReference>
<feature type="transmembrane region" description="Helical" evidence="8">
    <location>
        <begin position="338"/>
        <end position="358"/>
    </location>
</feature>
<dbReference type="InterPro" id="IPR005828">
    <property type="entry name" value="MFS_sugar_transport-like"/>
</dbReference>
<dbReference type="Proteomes" id="UP000299102">
    <property type="component" value="Unassembled WGS sequence"/>
</dbReference>
<feature type="transmembrane region" description="Helical" evidence="8">
    <location>
        <begin position="45"/>
        <end position="69"/>
    </location>
</feature>
<evidence type="ECO:0000259" key="9">
    <source>
        <dbReference type="PROSITE" id="PS50850"/>
    </source>
</evidence>
<feature type="domain" description="Major facilitator superfamily (MFS) profile" evidence="9">
    <location>
        <begin position="46"/>
        <end position="492"/>
    </location>
</feature>
<dbReference type="GO" id="GO:0005886">
    <property type="term" value="C:plasma membrane"/>
    <property type="evidence" value="ECO:0007669"/>
    <property type="project" value="UniProtKB-SubCell"/>
</dbReference>
<evidence type="ECO:0000313" key="10">
    <source>
        <dbReference type="EMBL" id="GBP36026.1"/>
    </source>
</evidence>
<evidence type="ECO:0000256" key="2">
    <source>
        <dbReference type="ARBA" id="ARBA00022448"/>
    </source>
</evidence>
<feature type="transmembrane region" description="Helical" evidence="8">
    <location>
        <begin position="119"/>
        <end position="136"/>
    </location>
</feature>
<organism evidence="10 11">
    <name type="scientific">Eumeta variegata</name>
    <name type="common">Bagworm moth</name>
    <name type="synonym">Eumeta japonica</name>
    <dbReference type="NCBI Taxonomy" id="151549"/>
    <lineage>
        <taxon>Eukaryota</taxon>
        <taxon>Metazoa</taxon>
        <taxon>Ecdysozoa</taxon>
        <taxon>Arthropoda</taxon>
        <taxon>Hexapoda</taxon>
        <taxon>Insecta</taxon>
        <taxon>Pterygota</taxon>
        <taxon>Neoptera</taxon>
        <taxon>Endopterygota</taxon>
        <taxon>Lepidoptera</taxon>
        <taxon>Glossata</taxon>
        <taxon>Ditrysia</taxon>
        <taxon>Tineoidea</taxon>
        <taxon>Psychidae</taxon>
        <taxon>Oiketicinae</taxon>
        <taxon>Eumeta</taxon>
    </lineage>
</organism>
<dbReference type="AlphaFoldDB" id="A0A4C1VB70"/>